<dbReference type="AlphaFoldDB" id="A0A3P7IEK4"/>
<evidence type="ECO:0000313" key="3">
    <source>
        <dbReference type="EMBL" id="VDM67956.1"/>
    </source>
</evidence>
<dbReference type="EMBL" id="UYYB01007125">
    <property type="protein sequence ID" value="VDM67956.1"/>
    <property type="molecule type" value="Genomic_DNA"/>
</dbReference>
<evidence type="ECO:0000313" key="4">
    <source>
        <dbReference type="Proteomes" id="UP000270094"/>
    </source>
</evidence>
<feature type="signal peptide" evidence="2">
    <location>
        <begin position="1"/>
        <end position="16"/>
    </location>
</feature>
<gene>
    <name evidence="3" type="ORF">SVUK_LOCUS2954</name>
</gene>
<keyword evidence="4" id="KW-1185">Reference proteome</keyword>
<feature type="chain" id="PRO_5017944745" description="GOLD domain-containing protein" evidence="2">
    <location>
        <begin position="17"/>
        <end position="190"/>
    </location>
</feature>
<name>A0A3P7IEK4_STRVU</name>
<evidence type="ECO:0000256" key="2">
    <source>
        <dbReference type="SAM" id="SignalP"/>
    </source>
</evidence>
<accession>A0A3P7IEK4</accession>
<organism evidence="3 4">
    <name type="scientific">Strongylus vulgaris</name>
    <name type="common">Blood worm</name>
    <dbReference type="NCBI Taxonomy" id="40348"/>
    <lineage>
        <taxon>Eukaryota</taxon>
        <taxon>Metazoa</taxon>
        <taxon>Ecdysozoa</taxon>
        <taxon>Nematoda</taxon>
        <taxon>Chromadorea</taxon>
        <taxon>Rhabditida</taxon>
        <taxon>Rhabditina</taxon>
        <taxon>Rhabditomorpha</taxon>
        <taxon>Strongyloidea</taxon>
        <taxon>Strongylidae</taxon>
        <taxon>Strongylus</taxon>
    </lineage>
</organism>
<evidence type="ECO:0000256" key="1">
    <source>
        <dbReference type="SAM" id="Phobius"/>
    </source>
</evidence>
<reference evidence="3 4" key="1">
    <citation type="submission" date="2018-11" db="EMBL/GenBank/DDBJ databases">
        <authorList>
            <consortium name="Pathogen Informatics"/>
        </authorList>
    </citation>
    <scope>NUCLEOTIDE SEQUENCE [LARGE SCALE GENOMIC DNA]</scope>
</reference>
<keyword evidence="2" id="KW-0732">Signal</keyword>
<keyword evidence="1" id="KW-1133">Transmembrane helix</keyword>
<proteinExistence type="predicted"/>
<feature type="transmembrane region" description="Helical" evidence="1">
    <location>
        <begin position="151"/>
        <end position="175"/>
    </location>
</feature>
<dbReference type="Proteomes" id="UP000270094">
    <property type="component" value="Unassembled WGS sequence"/>
</dbReference>
<protein>
    <recommendedName>
        <fullName evidence="5">GOLD domain-containing protein</fullName>
    </recommendedName>
</protein>
<keyword evidence="1" id="KW-0472">Membrane</keyword>
<sequence>MFGWAVLVVSFVAVLAAVDVEDRAKCRDIAEARLGKRMDNYFFTYFNAKDDNGFYDNEEFQILEYDFDDPTGHMKVLLARDAAGMGALIMEYPNTNFIVMRTAQEINRGECFYANDITVWVKKDSPVKNRAEVERSLRKILVPVESRFQHFHLIFAGAGFLVGEIIFVIAITLLVREAKNNLRSSSSGTT</sequence>
<keyword evidence="1" id="KW-0812">Transmembrane</keyword>
<evidence type="ECO:0008006" key="5">
    <source>
        <dbReference type="Google" id="ProtNLM"/>
    </source>
</evidence>